<dbReference type="GO" id="GO:0004888">
    <property type="term" value="F:transmembrane signaling receptor activity"/>
    <property type="evidence" value="ECO:0007669"/>
    <property type="project" value="InterPro"/>
</dbReference>
<dbReference type="SMART" id="SM00181">
    <property type="entry name" value="EGF"/>
    <property type="match status" value="3"/>
</dbReference>
<evidence type="ECO:0000256" key="1">
    <source>
        <dbReference type="ARBA" id="ARBA00004479"/>
    </source>
</evidence>
<keyword evidence="5 14" id="KW-0812">Transmembrane</keyword>
<comment type="caution">
    <text evidence="13">Lacks conserved residue(s) required for the propagation of feature annotation.</text>
</comment>
<evidence type="ECO:0000313" key="17">
    <source>
        <dbReference type="Ensembl" id="ENSSTUP00000052151.1"/>
    </source>
</evidence>
<dbReference type="InParanoid" id="A0A674A1L2"/>
<dbReference type="InterPro" id="IPR001881">
    <property type="entry name" value="EGF-like_Ca-bd_dom"/>
</dbReference>
<dbReference type="InterPro" id="IPR015149">
    <property type="entry name" value="Tme5_EGF-like"/>
</dbReference>
<dbReference type="InterPro" id="IPR000152">
    <property type="entry name" value="EGF-type_Asp/Asn_hydroxyl_site"/>
</dbReference>
<dbReference type="GeneTree" id="ENSGT00830000128368"/>
<evidence type="ECO:0000256" key="2">
    <source>
        <dbReference type="ARBA" id="ARBA00019822"/>
    </source>
</evidence>
<keyword evidence="18" id="KW-1185">Reference proteome</keyword>
<evidence type="ECO:0000256" key="14">
    <source>
        <dbReference type="SAM" id="Phobius"/>
    </source>
</evidence>
<keyword evidence="6" id="KW-0732">Signal</keyword>
<dbReference type="InterPro" id="IPR049883">
    <property type="entry name" value="NOTCH1_EGF-like"/>
</dbReference>
<evidence type="ECO:0000256" key="10">
    <source>
        <dbReference type="ARBA" id="ARBA00023157"/>
    </source>
</evidence>
<dbReference type="SMART" id="SM00034">
    <property type="entry name" value="CLECT"/>
    <property type="match status" value="1"/>
</dbReference>
<reference evidence="17" key="2">
    <citation type="submission" date="2025-09" db="UniProtKB">
        <authorList>
            <consortium name="Ensembl"/>
        </authorList>
    </citation>
    <scope>IDENTIFICATION</scope>
</reference>
<dbReference type="PROSITE" id="PS50041">
    <property type="entry name" value="C_TYPE_LECTIN_2"/>
    <property type="match status" value="1"/>
</dbReference>
<dbReference type="InterPro" id="IPR000742">
    <property type="entry name" value="EGF"/>
</dbReference>
<dbReference type="GO" id="GO:0005509">
    <property type="term" value="F:calcium ion binding"/>
    <property type="evidence" value="ECO:0007669"/>
    <property type="project" value="InterPro"/>
</dbReference>
<dbReference type="PROSITE" id="PS01186">
    <property type="entry name" value="EGF_2"/>
    <property type="match status" value="1"/>
</dbReference>
<dbReference type="Pfam" id="PF09064">
    <property type="entry name" value="EGF_Tme5"/>
    <property type="match status" value="1"/>
</dbReference>
<dbReference type="GO" id="GO:0016020">
    <property type="term" value="C:membrane"/>
    <property type="evidence" value="ECO:0007669"/>
    <property type="project" value="UniProtKB-SubCell"/>
</dbReference>
<dbReference type="SMART" id="SM00179">
    <property type="entry name" value="EGF_CA"/>
    <property type="match status" value="2"/>
</dbReference>
<dbReference type="PANTHER" id="PTHR14789:SF9">
    <property type="entry name" value="THROMBOMODULIN"/>
    <property type="match status" value="1"/>
</dbReference>
<evidence type="ECO:0000259" key="16">
    <source>
        <dbReference type="PROSITE" id="PS50041"/>
    </source>
</evidence>
<dbReference type="Pfam" id="PF00059">
    <property type="entry name" value="Lectin_C"/>
    <property type="match status" value="1"/>
</dbReference>
<reference evidence="17" key="1">
    <citation type="submission" date="2025-08" db="UniProtKB">
        <authorList>
            <consortium name="Ensembl"/>
        </authorList>
    </citation>
    <scope>IDENTIFICATION</scope>
</reference>
<evidence type="ECO:0000256" key="12">
    <source>
        <dbReference type="ARBA" id="ARBA00046453"/>
    </source>
</evidence>
<evidence type="ECO:0000256" key="5">
    <source>
        <dbReference type="ARBA" id="ARBA00022692"/>
    </source>
</evidence>
<organism evidence="17 18">
    <name type="scientific">Salmo trutta</name>
    <name type="common">Brown trout</name>
    <dbReference type="NCBI Taxonomy" id="8032"/>
    <lineage>
        <taxon>Eukaryota</taxon>
        <taxon>Metazoa</taxon>
        <taxon>Chordata</taxon>
        <taxon>Craniata</taxon>
        <taxon>Vertebrata</taxon>
        <taxon>Euteleostomi</taxon>
        <taxon>Actinopterygii</taxon>
        <taxon>Neopterygii</taxon>
        <taxon>Teleostei</taxon>
        <taxon>Protacanthopterygii</taxon>
        <taxon>Salmoniformes</taxon>
        <taxon>Salmonidae</taxon>
        <taxon>Salmoninae</taxon>
        <taxon>Salmo</taxon>
    </lineage>
</organism>
<evidence type="ECO:0000256" key="9">
    <source>
        <dbReference type="ARBA" id="ARBA00023136"/>
    </source>
</evidence>
<evidence type="ECO:0000256" key="11">
    <source>
        <dbReference type="ARBA" id="ARBA00045242"/>
    </source>
</evidence>
<evidence type="ECO:0000256" key="4">
    <source>
        <dbReference type="ARBA" id="ARBA00022553"/>
    </source>
</evidence>
<protein>
    <recommendedName>
        <fullName evidence="2">Thrombomodulin</fullName>
    </recommendedName>
</protein>
<dbReference type="PROSITE" id="PS00010">
    <property type="entry name" value="ASX_HYDROXYL"/>
    <property type="match status" value="1"/>
</dbReference>
<dbReference type="AlphaFoldDB" id="A0A674A1L2"/>
<dbReference type="InterPro" id="IPR001304">
    <property type="entry name" value="C-type_lectin-like"/>
</dbReference>
<comment type="function">
    <text evidence="11">Endothelial cell receptor that plays a critical role in regulating several physiological processes including hemostasis, coagulation, fibrinolysis, inflammation, and angiogenesis. Acts as a cofactor for thrombin activation of protein C/PROC on the surface of vascular endothelial cells leading to initiation of the activated protein C anticoagulant pathway. Also accelerates the activation of the plasma carboxypeptidase B2/CPB2, which catalyzes removal of C-terminal basic amino acids from its substrates including kinins or anaphylatoxins leading to fibrinolysis inhibition. Plays critical protective roles in changing the cleavage specificity of protease-activated receptor 1/PAR1, inhibiting endothelial cell permeability and inflammation. Suppresses inflammation distinctly from its anticoagulant cofactor activity by sequestering HMGB1 thereby preventing it from engaging cellular receptors such as RAGE and contributing to the inflammatory response.</text>
</comment>
<evidence type="ECO:0000256" key="3">
    <source>
        <dbReference type="ARBA" id="ARBA00022536"/>
    </source>
</evidence>
<evidence type="ECO:0000256" key="13">
    <source>
        <dbReference type="PROSITE-ProRule" id="PRU00076"/>
    </source>
</evidence>
<keyword evidence="10" id="KW-1015">Disulfide bond</keyword>
<keyword evidence="7" id="KW-0430">Lectin</keyword>
<comment type="subunit">
    <text evidence="12">Interacts with ITGAL, ITGAM and ITGB2. Interacts with thrombin/F2; this interaction switches the specificity of thrombin from a procoagulant to an anticoagulant and antifibrinolytic protease. Interacts with ANGP1 and ANGP2; these interactions significantly inhibit the generation of activated PC and TAFIa/CPB2 by the thrombin/thrombomodulin complex. Interacts with PF4; this interaction enhances generation of activated protein C. Interacts with HMGB1; this interaction inhibits HMGB1 inflammatory activity.</text>
</comment>
<evidence type="ECO:0000256" key="7">
    <source>
        <dbReference type="ARBA" id="ARBA00022734"/>
    </source>
</evidence>
<keyword evidence="4" id="KW-0597">Phosphoprotein</keyword>
<dbReference type="InterPro" id="IPR016186">
    <property type="entry name" value="C-type_lectin-like/link_sf"/>
</dbReference>
<sequence length="436" mass="47597">MKVTGLNVITLETNLAVSISFLPLIVCLSCFSFHGLLSITKLILTSTNPPVMFTAIMARRTNPFVGLITIIIITMLMLTVGGESIDSTTCVCKGNICNAVTLGAVDFQTSGKNCQKMEGELLTVRSAASNEMIGDLLVGVTGDFWIGLRLPDDRCSNIESKLRGYQWTTGFQITEFSNWKDNVNVCAPRCVSVTTDRMWTERLCQEKVDGFLCQNVHKSTCQTPHMEAQEFSKQDVIYNNDGCAGAPCEHMCTEVPGGYKCTCYESYIPSSENPNLCKMHCPLAKCPVICDRNSAGTQCDCPSGFIKSDDYCHDIDECENGYCEERCVNTFGSFVCSCRAGFSLQNLVKCVKTDGNESVPQTTAVHSDFLAPGFNLTSNVSSATAGGFIWIPCNWRFLQNDRLQLTCRALQGLGDQGHLGLPPGGIQVCEGYLCPA</sequence>
<keyword evidence="3 13" id="KW-0245">EGF-like domain</keyword>
<dbReference type="SUPFAM" id="SSF56436">
    <property type="entry name" value="C-type lectin-like"/>
    <property type="match status" value="1"/>
</dbReference>
<dbReference type="InterPro" id="IPR018097">
    <property type="entry name" value="EGF_Ca-bd_CS"/>
</dbReference>
<dbReference type="InterPro" id="IPR051505">
    <property type="entry name" value="C-type_lectin_domain"/>
</dbReference>
<feature type="transmembrane region" description="Helical" evidence="14">
    <location>
        <begin position="64"/>
        <end position="82"/>
    </location>
</feature>
<evidence type="ECO:0000256" key="8">
    <source>
        <dbReference type="ARBA" id="ARBA00022989"/>
    </source>
</evidence>
<dbReference type="SUPFAM" id="SSF57196">
    <property type="entry name" value="EGF/Laminin"/>
    <property type="match status" value="3"/>
</dbReference>
<comment type="subcellular location">
    <subcellularLocation>
        <location evidence="1">Membrane</location>
        <topology evidence="1">Single-pass type I membrane protein</topology>
    </subcellularLocation>
</comment>
<dbReference type="PROSITE" id="PS50026">
    <property type="entry name" value="EGF_3"/>
    <property type="match status" value="1"/>
</dbReference>
<feature type="domain" description="C-type lectin" evidence="16">
    <location>
        <begin position="93"/>
        <end position="207"/>
    </location>
</feature>
<dbReference type="Gene3D" id="3.10.100.10">
    <property type="entry name" value="Mannose-Binding Protein A, subunit A"/>
    <property type="match status" value="1"/>
</dbReference>
<dbReference type="CDD" id="cd00054">
    <property type="entry name" value="EGF_CA"/>
    <property type="match status" value="1"/>
</dbReference>
<dbReference type="Gene3D" id="2.10.25.10">
    <property type="entry name" value="Laminin"/>
    <property type="match status" value="3"/>
</dbReference>
<keyword evidence="9 14" id="KW-0472">Membrane</keyword>
<evidence type="ECO:0000256" key="6">
    <source>
        <dbReference type="ARBA" id="ARBA00022729"/>
    </source>
</evidence>
<dbReference type="Pfam" id="PF07645">
    <property type="entry name" value="EGF_CA"/>
    <property type="match status" value="1"/>
</dbReference>
<dbReference type="GO" id="GO:0030246">
    <property type="term" value="F:carbohydrate binding"/>
    <property type="evidence" value="ECO:0007669"/>
    <property type="project" value="UniProtKB-KW"/>
</dbReference>
<evidence type="ECO:0000313" key="18">
    <source>
        <dbReference type="Proteomes" id="UP000472277"/>
    </source>
</evidence>
<dbReference type="Proteomes" id="UP000472277">
    <property type="component" value="Chromosome 25"/>
</dbReference>
<dbReference type="PROSITE" id="PS01187">
    <property type="entry name" value="EGF_CA"/>
    <property type="match status" value="1"/>
</dbReference>
<evidence type="ECO:0000259" key="15">
    <source>
        <dbReference type="PROSITE" id="PS50026"/>
    </source>
</evidence>
<dbReference type="Ensembl" id="ENSSTUT00000054532.1">
    <property type="protein sequence ID" value="ENSSTUP00000052151.1"/>
    <property type="gene ID" value="ENSSTUG00000022063.1"/>
</dbReference>
<feature type="domain" description="EGF-like" evidence="15">
    <location>
        <begin position="314"/>
        <end position="351"/>
    </location>
</feature>
<accession>A0A674A1L2</accession>
<proteinExistence type="predicted"/>
<keyword evidence="8 14" id="KW-1133">Transmembrane helix</keyword>
<name>A0A674A1L2_SALTR</name>
<feature type="transmembrane region" description="Helical" evidence="14">
    <location>
        <begin position="20"/>
        <end position="44"/>
    </location>
</feature>
<dbReference type="PANTHER" id="PTHR14789">
    <property type="entry name" value="CHONDROLECTIN VARIANT CHODLFDELTAE"/>
    <property type="match status" value="1"/>
</dbReference>
<dbReference type="InterPro" id="IPR016187">
    <property type="entry name" value="CTDL_fold"/>
</dbReference>